<keyword evidence="2" id="KW-0813">Transport</keyword>
<dbReference type="GO" id="GO:0015768">
    <property type="term" value="P:maltose transport"/>
    <property type="evidence" value="ECO:0007669"/>
    <property type="project" value="TreeGrafter"/>
</dbReference>
<evidence type="ECO:0000313" key="4">
    <source>
        <dbReference type="EMBL" id="SDN39757.1"/>
    </source>
</evidence>
<evidence type="ECO:0000256" key="3">
    <source>
        <dbReference type="ARBA" id="ARBA00022729"/>
    </source>
</evidence>
<dbReference type="PANTHER" id="PTHR30061">
    <property type="entry name" value="MALTOSE-BINDING PERIPLASMIC PROTEIN"/>
    <property type="match status" value="1"/>
</dbReference>
<gene>
    <name evidence="4" type="ORF">SAMN05192585_11831</name>
</gene>
<proteinExistence type="inferred from homology"/>
<organism evidence="4 5">
    <name type="scientific">Acetanaerobacterium elongatum</name>
    <dbReference type="NCBI Taxonomy" id="258515"/>
    <lineage>
        <taxon>Bacteria</taxon>
        <taxon>Bacillati</taxon>
        <taxon>Bacillota</taxon>
        <taxon>Clostridia</taxon>
        <taxon>Eubacteriales</taxon>
        <taxon>Oscillospiraceae</taxon>
        <taxon>Acetanaerobacterium</taxon>
    </lineage>
</organism>
<dbReference type="RefSeq" id="WP_092640345.1">
    <property type="nucleotide sequence ID" value="NZ_FNID01000018.1"/>
</dbReference>
<dbReference type="GO" id="GO:0055052">
    <property type="term" value="C:ATP-binding cassette (ABC) transporter complex, substrate-binding subunit-containing"/>
    <property type="evidence" value="ECO:0007669"/>
    <property type="project" value="TreeGrafter"/>
</dbReference>
<name>A0A1H0B276_9FIRM</name>
<dbReference type="Pfam" id="PF01547">
    <property type="entry name" value="SBP_bac_1"/>
    <property type="match status" value="1"/>
</dbReference>
<dbReference type="OrthoDB" id="2525137at2"/>
<keyword evidence="3" id="KW-0732">Signal</keyword>
<dbReference type="GO" id="GO:0042956">
    <property type="term" value="P:maltodextrin transmembrane transport"/>
    <property type="evidence" value="ECO:0007669"/>
    <property type="project" value="TreeGrafter"/>
</dbReference>
<accession>A0A1H0B276</accession>
<reference evidence="4 5" key="1">
    <citation type="submission" date="2016-10" db="EMBL/GenBank/DDBJ databases">
        <authorList>
            <person name="de Groot N.N."/>
        </authorList>
    </citation>
    <scope>NUCLEOTIDE SEQUENCE [LARGE SCALE GENOMIC DNA]</scope>
    <source>
        <strain evidence="4 5">CGMCC 1.5012</strain>
    </source>
</reference>
<evidence type="ECO:0000313" key="5">
    <source>
        <dbReference type="Proteomes" id="UP000199182"/>
    </source>
</evidence>
<sequence length="369" mass="41642">MKDKALKVLAVADPAVLVYIDDKLGVMRNFGRRVEFDVFPWEQYYTTMMEVFKGKAYYDAVMVAGHLWKRDFVDKGYLAPIEFEDEDILPAIAQEMKYNGKAYLSPSFCDGHMIVYRKDMTDKRFGDIITPQEYAVFCTSFEVPSIAMKAHPSEIFTDALPFLRMNGQDVYDRATHKAVCDCEQVIRGLEVYCSLKKYALEGTESFGNEQIAQVLRNRRAAAAVTWSGQLGTLLNKDCIKPENLGFATFSTAWNVTWSFAINAHCENMQEANELLRYLRSPEVDAVAGAYSGAPVRERSYLTGKDKYPWYSCQLNMIKNSKPLPDQQGAGDKNAVFYEEIAAAFSGKKTPKVAMSDAQKRINEQGGFTA</sequence>
<comment type="similarity">
    <text evidence="1">Belongs to the bacterial solute-binding protein 1 family.</text>
</comment>
<dbReference type="InterPro" id="IPR006059">
    <property type="entry name" value="SBP"/>
</dbReference>
<evidence type="ECO:0000256" key="1">
    <source>
        <dbReference type="ARBA" id="ARBA00008520"/>
    </source>
</evidence>
<dbReference type="EMBL" id="FNID01000018">
    <property type="protein sequence ID" value="SDN39757.1"/>
    <property type="molecule type" value="Genomic_DNA"/>
</dbReference>
<dbReference type="Proteomes" id="UP000199182">
    <property type="component" value="Unassembled WGS sequence"/>
</dbReference>
<dbReference type="PANTHER" id="PTHR30061:SF50">
    <property type="entry name" value="MALTOSE_MALTODEXTRIN-BINDING PERIPLASMIC PROTEIN"/>
    <property type="match status" value="1"/>
</dbReference>
<dbReference type="Gene3D" id="3.40.190.10">
    <property type="entry name" value="Periplasmic binding protein-like II"/>
    <property type="match status" value="1"/>
</dbReference>
<keyword evidence="5" id="KW-1185">Reference proteome</keyword>
<dbReference type="STRING" id="258515.SAMN05192585_11831"/>
<dbReference type="SUPFAM" id="SSF53850">
    <property type="entry name" value="Periplasmic binding protein-like II"/>
    <property type="match status" value="1"/>
</dbReference>
<dbReference type="AlphaFoldDB" id="A0A1H0B276"/>
<evidence type="ECO:0000256" key="2">
    <source>
        <dbReference type="ARBA" id="ARBA00022448"/>
    </source>
</evidence>
<dbReference type="GO" id="GO:1901982">
    <property type="term" value="F:maltose binding"/>
    <property type="evidence" value="ECO:0007669"/>
    <property type="project" value="TreeGrafter"/>
</dbReference>
<protein>
    <submittedName>
        <fullName evidence="4">Carbohydrate ABC transporter substrate-binding protein, CUT1 family</fullName>
    </submittedName>
</protein>